<gene>
    <name evidence="1" type="ORF">F511_38909</name>
</gene>
<organism evidence="1 2">
    <name type="scientific">Dorcoceras hygrometricum</name>
    <dbReference type="NCBI Taxonomy" id="472368"/>
    <lineage>
        <taxon>Eukaryota</taxon>
        <taxon>Viridiplantae</taxon>
        <taxon>Streptophyta</taxon>
        <taxon>Embryophyta</taxon>
        <taxon>Tracheophyta</taxon>
        <taxon>Spermatophyta</taxon>
        <taxon>Magnoliopsida</taxon>
        <taxon>eudicotyledons</taxon>
        <taxon>Gunneridae</taxon>
        <taxon>Pentapetalae</taxon>
        <taxon>asterids</taxon>
        <taxon>lamiids</taxon>
        <taxon>Lamiales</taxon>
        <taxon>Gesneriaceae</taxon>
        <taxon>Didymocarpoideae</taxon>
        <taxon>Trichosporeae</taxon>
        <taxon>Loxocarpinae</taxon>
        <taxon>Dorcoceras</taxon>
    </lineage>
</organism>
<evidence type="ECO:0000313" key="1">
    <source>
        <dbReference type="EMBL" id="KZV25215.1"/>
    </source>
</evidence>
<proteinExistence type="predicted"/>
<dbReference type="Proteomes" id="UP000250235">
    <property type="component" value="Unassembled WGS sequence"/>
</dbReference>
<dbReference type="AlphaFoldDB" id="A0A2Z7ATN8"/>
<name>A0A2Z7ATN8_9LAMI</name>
<reference evidence="1 2" key="1">
    <citation type="journal article" date="2015" name="Proc. Natl. Acad. Sci. U.S.A.">
        <title>The resurrection genome of Boea hygrometrica: A blueprint for survival of dehydration.</title>
        <authorList>
            <person name="Xiao L."/>
            <person name="Yang G."/>
            <person name="Zhang L."/>
            <person name="Yang X."/>
            <person name="Zhao S."/>
            <person name="Ji Z."/>
            <person name="Zhou Q."/>
            <person name="Hu M."/>
            <person name="Wang Y."/>
            <person name="Chen M."/>
            <person name="Xu Y."/>
            <person name="Jin H."/>
            <person name="Xiao X."/>
            <person name="Hu G."/>
            <person name="Bao F."/>
            <person name="Hu Y."/>
            <person name="Wan P."/>
            <person name="Li L."/>
            <person name="Deng X."/>
            <person name="Kuang T."/>
            <person name="Xiang C."/>
            <person name="Zhu J.K."/>
            <person name="Oliver M.J."/>
            <person name="He Y."/>
        </authorList>
    </citation>
    <scope>NUCLEOTIDE SEQUENCE [LARGE SCALE GENOMIC DNA]</scope>
    <source>
        <strain evidence="2">cv. XS01</strain>
    </source>
</reference>
<keyword evidence="2" id="KW-1185">Reference proteome</keyword>
<accession>A0A2Z7ATN8</accession>
<dbReference type="EMBL" id="KV011928">
    <property type="protein sequence ID" value="KZV25215.1"/>
    <property type="molecule type" value="Genomic_DNA"/>
</dbReference>
<protein>
    <submittedName>
        <fullName evidence="1">Uncharacterized protein</fullName>
    </submittedName>
</protein>
<sequence length="103" mass="11332">MQMDSDLMIYRTTLVRTFQVLQQAAAPISFPSPLGRPPRATAAPPLAGPRAAAVRLLRGRTCSDHVDEEIPFVSNSSALLVQADEGLVHPVVDRIKEIYRRLP</sequence>
<evidence type="ECO:0000313" key="2">
    <source>
        <dbReference type="Proteomes" id="UP000250235"/>
    </source>
</evidence>